<evidence type="ECO:0000256" key="1">
    <source>
        <dbReference type="SAM" id="Phobius"/>
    </source>
</evidence>
<dbReference type="Pfam" id="PF26248">
    <property type="entry name" value="DUF8059"/>
    <property type="match status" value="1"/>
</dbReference>
<keyword evidence="4" id="KW-1185">Reference proteome</keyword>
<protein>
    <recommendedName>
        <fullName evidence="2">DUF8059 domain-containing protein</fullName>
    </recommendedName>
</protein>
<evidence type="ECO:0000313" key="4">
    <source>
        <dbReference type="Proteomes" id="UP000628840"/>
    </source>
</evidence>
<sequence length="109" mass="11327">MLWGMGNVAGHMVSVPPYWGQLVGAHAHFGVLGILAVVTGLAIDHYGTSGTRRSVAVYGFVVGQWLLPGTLVVQATLGLPQLGLLAFLWGICLVASMAVMSLEALAEPA</sequence>
<keyword evidence="1" id="KW-0812">Transmembrane</keyword>
<proteinExistence type="predicted"/>
<dbReference type="Proteomes" id="UP000628840">
    <property type="component" value="Unassembled WGS sequence"/>
</dbReference>
<evidence type="ECO:0000313" key="3">
    <source>
        <dbReference type="EMBL" id="GGL24910.1"/>
    </source>
</evidence>
<feature type="domain" description="DUF8059" evidence="2">
    <location>
        <begin position="1"/>
        <end position="107"/>
    </location>
</feature>
<reference evidence="3 4" key="1">
    <citation type="journal article" date="2019" name="Int. J. Syst. Evol. Microbiol.">
        <title>The Global Catalogue of Microorganisms (GCM) 10K type strain sequencing project: providing services to taxonomists for standard genome sequencing and annotation.</title>
        <authorList>
            <consortium name="The Broad Institute Genomics Platform"/>
            <consortium name="The Broad Institute Genome Sequencing Center for Infectious Disease"/>
            <person name="Wu L."/>
            <person name="Ma J."/>
        </authorList>
    </citation>
    <scope>NUCLEOTIDE SEQUENCE [LARGE SCALE GENOMIC DNA]</scope>
    <source>
        <strain evidence="3 4">JCM 19585</strain>
    </source>
</reference>
<keyword evidence="1" id="KW-0472">Membrane</keyword>
<name>A0A830EZE8_9EURY</name>
<dbReference type="EMBL" id="BMPF01000001">
    <property type="protein sequence ID" value="GGL24910.1"/>
    <property type="molecule type" value="Genomic_DNA"/>
</dbReference>
<accession>A0A830EZE8</accession>
<dbReference type="AlphaFoldDB" id="A0A830EZE8"/>
<gene>
    <name evidence="3" type="ORF">GCM10009037_05570</name>
</gene>
<dbReference type="InterPro" id="IPR058372">
    <property type="entry name" value="DUF8059"/>
</dbReference>
<keyword evidence="1" id="KW-1133">Transmembrane helix</keyword>
<comment type="caution">
    <text evidence="3">The sequence shown here is derived from an EMBL/GenBank/DDBJ whole genome shotgun (WGS) entry which is preliminary data.</text>
</comment>
<feature type="transmembrane region" description="Helical" evidence="1">
    <location>
        <begin position="20"/>
        <end position="43"/>
    </location>
</feature>
<feature type="transmembrane region" description="Helical" evidence="1">
    <location>
        <begin position="55"/>
        <end position="77"/>
    </location>
</feature>
<organism evidence="3 4">
    <name type="scientific">Halarchaeum grantii</name>
    <dbReference type="NCBI Taxonomy" id="1193105"/>
    <lineage>
        <taxon>Archaea</taxon>
        <taxon>Methanobacteriati</taxon>
        <taxon>Methanobacteriota</taxon>
        <taxon>Stenosarchaea group</taxon>
        <taxon>Halobacteria</taxon>
        <taxon>Halobacteriales</taxon>
        <taxon>Halobacteriaceae</taxon>
    </lineage>
</organism>
<feature type="transmembrane region" description="Helical" evidence="1">
    <location>
        <begin position="83"/>
        <end position="106"/>
    </location>
</feature>
<evidence type="ECO:0000259" key="2">
    <source>
        <dbReference type="Pfam" id="PF26248"/>
    </source>
</evidence>